<comment type="caution">
    <text evidence="2">The sequence shown here is derived from an EMBL/GenBank/DDBJ whole genome shotgun (WGS) entry which is preliminary data.</text>
</comment>
<dbReference type="Gene3D" id="3.40.50.360">
    <property type="match status" value="1"/>
</dbReference>
<accession>A0A5C4WNW5</accession>
<dbReference type="GO" id="GO:0016491">
    <property type="term" value="F:oxidoreductase activity"/>
    <property type="evidence" value="ECO:0007669"/>
    <property type="project" value="InterPro"/>
</dbReference>
<dbReference type="Pfam" id="PF03358">
    <property type="entry name" value="FMN_red"/>
    <property type="match status" value="1"/>
</dbReference>
<dbReference type="AlphaFoldDB" id="A0A5C4WNW5"/>
<dbReference type="InterPro" id="IPR005025">
    <property type="entry name" value="FMN_Rdtase-like_dom"/>
</dbReference>
<dbReference type="OrthoDB" id="9812295at2"/>
<dbReference type="PANTHER" id="PTHR30543">
    <property type="entry name" value="CHROMATE REDUCTASE"/>
    <property type="match status" value="1"/>
</dbReference>
<dbReference type="PANTHER" id="PTHR30543:SF21">
    <property type="entry name" value="NAD(P)H-DEPENDENT FMN REDUCTASE LOT6"/>
    <property type="match status" value="1"/>
</dbReference>
<dbReference type="GO" id="GO:0005829">
    <property type="term" value="C:cytosol"/>
    <property type="evidence" value="ECO:0007669"/>
    <property type="project" value="TreeGrafter"/>
</dbReference>
<dbReference type="InterPro" id="IPR050712">
    <property type="entry name" value="NAD(P)H-dep_reductase"/>
</dbReference>
<organism evidence="2 3">
    <name type="scientific">Nonomuraea phyllanthi</name>
    <dbReference type="NCBI Taxonomy" id="2219224"/>
    <lineage>
        <taxon>Bacteria</taxon>
        <taxon>Bacillati</taxon>
        <taxon>Actinomycetota</taxon>
        <taxon>Actinomycetes</taxon>
        <taxon>Streptosporangiales</taxon>
        <taxon>Streptosporangiaceae</taxon>
        <taxon>Nonomuraea</taxon>
    </lineage>
</organism>
<reference evidence="2 3" key="1">
    <citation type="submission" date="2019-10" db="EMBL/GenBank/DDBJ databases">
        <title>Nonomuraea sp. nov., isolated from Phyllanthus amarus.</title>
        <authorList>
            <person name="Klykleung N."/>
            <person name="Tanasupawat S."/>
        </authorList>
    </citation>
    <scope>NUCLEOTIDE SEQUENCE [LARGE SCALE GENOMIC DNA]</scope>
    <source>
        <strain evidence="2 3">PA1-10</strain>
    </source>
</reference>
<sequence>MNDQPLRLALIIASTRQGRFGAAIGRWAARVAGGRPEFTADVIDLAGLSLPADLSGSAAGARLAGRIGDSDAVLIVTCEYNHGYPASLKLAIDTVREEWAAKPVAFVSYGGVAGGLRAVEQLRQVLAELHAVTLRDTVSFHFPHDHVDPDGRVTDPAVAKAAESAAHTLFDRLTWWGTALRAARAAQPYALAG</sequence>
<dbReference type="InterPro" id="IPR029039">
    <property type="entry name" value="Flavoprotein-like_sf"/>
</dbReference>
<protein>
    <submittedName>
        <fullName evidence="2">NADPH-dependent FMN reductase</fullName>
    </submittedName>
</protein>
<feature type="domain" description="NADPH-dependent FMN reductase-like" evidence="1">
    <location>
        <begin position="7"/>
        <end position="142"/>
    </location>
</feature>
<dbReference type="RefSeq" id="WP_139630849.1">
    <property type="nucleotide sequence ID" value="NZ_VDLX02000004.1"/>
</dbReference>
<evidence type="ECO:0000313" key="3">
    <source>
        <dbReference type="Proteomes" id="UP000312512"/>
    </source>
</evidence>
<dbReference type="Proteomes" id="UP000312512">
    <property type="component" value="Unassembled WGS sequence"/>
</dbReference>
<dbReference type="SUPFAM" id="SSF52218">
    <property type="entry name" value="Flavoproteins"/>
    <property type="match status" value="1"/>
</dbReference>
<dbReference type="GO" id="GO:0010181">
    <property type="term" value="F:FMN binding"/>
    <property type="evidence" value="ECO:0007669"/>
    <property type="project" value="TreeGrafter"/>
</dbReference>
<evidence type="ECO:0000313" key="2">
    <source>
        <dbReference type="EMBL" id="KAB8195410.1"/>
    </source>
</evidence>
<dbReference type="EMBL" id="VDLX02000004">
    <property type="protein sequence ID" value="KAB8195410.1"/>
    <property type="molecule type" value="Genomic_DNA"/>
</dbReference>
<name>A0A5C4WNW5_9ACTN</name>
<evidence type="ECO:0000259" key="1">
    <source>
        <dbReference type="Pfam" id="PF03358"/>
    </source>
</evidence>
<proteinExistence type="predicted"/>
<gene>
    <name evidence="2" type="ORF">FH608_013775</name>
</gene>
<keyword evidence="3" id="KW-1185">Reference proteome</keyword>